<dbReference type="EMBL" id="LQOS01000010">
    <property type="protein sequence ID" value="ORV44900.1"/>
    <property type="molecule type" value="Genomic_DNA"/>
</dbReference>
<protein>
    <submittedName>
        <fullName evidence="3">Glycosyl transferase family A</fullName>
    </submittedName>
</protein>
<evidence type="ECO:0000313" key="2">
    <source>
        <dbReference type="EMBL" id="BBZ08117.1"/>
    </source>
</evidence>
<gene>
    <name evidence="3" type="ORF">AWC01_02280</name>
    <name evidence="2" type="ORF">MDOR_22860</name>
</gene>
<dbReference type="STRING" id="126673.AWC01_02280"/>
<proteinExistence type="predicted"/>
<dbReference type="PANTHER" id="PTHR43646:SF6">
    <property type="entry name" value="PRE-MYCOFACTOCIN GLYCOSYLTRANSFERASE"/>
    <property type="match status" value="1"/>
</dbReference>
<dbReference type="PANTHER" id="PTHR43646">
    <property type="entry name" value="GLYCOSYLTRANSFERASE"/>
    <property type="match status" value="1"/>
</dbReference>
<dbReference type="Proteomes" id="UP000467201">
    <property type="component" value="Chromosome"/>
</dbReference>
<dbReference type="AlphaFoldDB" id="A0A1X1TK37"/>
<keyword evidence="3" id="KW-0808">Transferase</keyword>
<reference evidence="2 5" key="2">
    <citation type="journal article" date="2019" name="Emerg. Microbes Infect.">
        <title>Comprehensive subspecies identification of 175 nontuberculous mycobacteria species based on 7547 genomic profiles.</title>
        <authorList>
            <person name="Matsumoto Y."/>
            <person name="Kinjo T."/>
            <person name="Motooka D."/>
            <person name="Nabeya D."/>
            <person name="Jung N."/>
            <person name="Uechi K."/>
            <person name="Horii T."/>
            <person name="Iida T."/>
            <person name="Fujita J."/>
            <person name="Nakamura S."/>
        </authorList>
    </citation>
    <scope>NUCLEOTIDE SEQUENCE [LARGE SCALE GENOMIC DNA]</scope>
    <source>
        <strain evidence="2 5">JCM 12405</strain>
    </source>
</reference>
<dbReference type="Pfam" id="PF00535">
    <property type="entry name" value="Glycos_transf_2"/>
    <property type="match status" value="1"/>
</dbReference>
<evidence type="ECO:0000313" key="3">
    <source>
        <dbReference type="EMBL" id="ORV44900.1"/>
    </source>
</evidence>
<keyword evidence="4" id="KW-1185">Reference proteome</keyword>
<sequence length="311" mass="33866">MAEPTIEVIIPVRDMADHLPKLLRPLLAQTADGDWITVVDDASGDDTAAVARSLGAGVVALKDSRGPYYARQVAASRSTADILLFTDARCRPLPGLLEAHRTLQRQPGVALSCTNVRTLSGPTLAAKLAAGMQPFMLPRGGGAMKATIGMVPPRPDYYPTANLGMDRVAFATVGGFRSMRGGGDTDICWRIQEQSLGTIATDTRVLMEWEPRNSMRDLASQWKRYGHSNAYMRWVHRNDDDASLGDASPRRHSPMEAWATLRAELRRPPAELAATALVGVAFQYGYFSAKLNSSQFEMPAYFDVAPDLDSA</sequence>
<name>A0A1X1TK37_9MYCO</name>
<feature type="domain" description="Glycosyltransferase 2-like" evidence="1">
    <location>
        <begin position="8"/>
        <end position="124"/>
    </location>
</feature>
<dbReference type="KEGG" id="mdr:MDOR_22860"/>
<dbReference type="Gene3D" id="3.90.550.10">
    <property type="entry name" value="Spore Coat Polysaccharide Biosynthesis Protein SpsA, Chain A"/>
    <property type="match status" value="1"/>
</dbReference>
<dbReference type="RefSeq" id="WP_085187700.1">
    <property type="nucleotide sequence ID" value="NZ_AP022605.1"/>
</dbReference>
<dbReference type="Proteomes" id="UP000193564">
    <property type="component" value="Unassembled WGS sequence"/>
</dbReference>
<evidence type="ECO:0000259" key="1">
    <source>
        <dbReference type="Pfam" id="PF00535"/>
    </source>
</evidence>
<dbReference type="OrthoDB" id="5243838at2"/>
<dbReference type="EMBL" id="AP022605">
    <property type="protein sequence ID" value="BBZ08117.1"/>
    <property type="molecule type" value="Genomic_DNA"/>
</dbReference>
<dbReference type="InterPro" id="IPR029044">
    <property type="entry name" value="Nucleotide-diphossugar_trans"/>
</dbReference>
<dbReference type="SUPFAM" id="SSF53448">
    <property type="entry name" value="Nucleotide-diphospho-sugar transferases"/>
    <property type="match status" value="1"/>
</dbReference>
<accession>A0A1X1TK37</accession>
<organism evidence="3 4">
    <name type="scientific">Mycolicibacterium doricum</name>
    <dbReference type="NCBI Taxonomy" id="126673"/>
    <lineage>
        <taxon>Bacteria</taxon>
        <taxon>Bacillati</taxon>
        <taxon>Actinomycetota</taxon>
        <taxon>Actinomycetes</taxon>
        <taxon>Mycobacteriales</taxon>
        <taxon>Mycobacteriaceae</taxon>
        <taxon>Mycolicibacterium</taxon>
    </lineage>
</organism>
<reference evidence="2" key="3">
    <citation type="submission" date="2020-02" db="EMBL/GenBank/DDBJ databases">
        <authorList>
            <person name="Matsumoto Y."/>
            <person name="Motooka D."/>
            <person name="Nakamura S."/>
        </authorList>
    </citation>
    <scope>NUCLEOTIDE SEQUENCE</scope>
    <source>
        <strain evidence="2">JCM 12405</strain>
    </source>
</reference>
<dbReference type="InterPro" id="IPR001173">
    <property type="entry name" value="Glyco_trans_2-like"/>
</dbReference>
<reference evidence="3 4" key="1">
    <citation type="submission" date="2016-01" db="EMBL/GenBank/DDBJ databases">
        <title>The new phylogeny of the genus Mycobacterium.</title>
        <authorList>
            <person name="Tarcisio F."/>
            <person name="Conor M."/>
            <person name="Antonella G."/>
            <person name="Elisabetta G."/>
            <person name="Giulia F.S."/>
            <person name="Sara T."/>
            <person name="Anna F."/>
            <person name="Clotilde B."/>
            <person name="Roberto B."/>
            <person name="Veronica D.S."/>
            <person name="Fabio R."/>
            <person name="Monica P."/>
            <person name="Olivier J."/>
            <person name="Enrico T."/>
            <person name="Nicola S."/>
        </authorList>
    </citation>
    <scope>NUCLEOTIDE SEQUENCE [LARGE SCALE GENOMIC DNA]</scope>
    <source>
        <strain evidence="3 4">DSM 44339</strain>
    </source>
</reference>
<dbReference type="GO" id="GO:0016740">
    <property type="term" value="F:transferase activity"/>
    <property type="evidence" value="ECO:0007669"/>
    <property type="project" value="UniProtKB-KW"/>
</dbReference>
<evidence type="ECO:0000313" key="4">
    <source>
        <dbReference type="Proteomes" id="UP000193564"/>
    </source>
</evidence>
<evidence type="ECO:0000313" key="5">
    <source>
        <dbReference type="Proteomes" id="UP000467201"/>
    </source>
</evidence>